<keyword evidence="3" id="KW-0804">Transcription</keyword>
<evidence type="ECO:0000313" key="5">
    <source>
        <dbReference type="EMBL" id="KOY83609.1"/>
    </source>
</evidence>
<reference evidence="5 6" key="1">
    <citation type="submission" date="2015-07" db="EMBL/GenBank/DDBJ databases">
        <title>Genome sequencing project for genomic taxonomy and phylogenomics of Bacillus-like bacteria.</title>
        <authorList>
            <person name="Liu B."/>
            <person name="Wang J."/>
            <person name="Zhu Y."/>
            <person name="Liu G."/>
            <person name="Chen Q."/>
            <person name="Chen Z."/>
            <person name="Che J."/>
            <person name="Ge C."/>
            <person name="Shi H."/>
            <person name="Pan Z."/>
            <person name="Liu X."/>
        </authorList>
    </citation>
    <scope>NUCLEOTIDE SEQUENCE [LARGE SCALE GENOMIC DNA]</scope>
    <source>
        <strain evidence="5 6">DSM 54</strain>
    </source>
</reference>
<dbReference type="STRING" id="33935.ADM90_10305"/>
<dbReference type="PRINTS" id="PR00778">
    <property type="entry name" value="HTHARSR"/>
</dbReference>
<gene>
    <name evidence="5" type="ORF">ADM90_10305</name>
</gene>
<accession>A0A0M9DLY8</accession>
<keyword evidence="1" id="KW-0805">Transcription regulation</keyword>
<dbReference type="EMBL" id="LGCI01000005">
    <property type="protein sequence ID" value="KOY83609.1"/>
    <property type="molecule type" value="Genomic_DNA"/>
</dbReference>
<name>A0A0M9DLY8_9BACI</name>
<dbReference type="InterPro" id="IPR011991">
    <property type="entry name" value="ArsR-like_HTH"/>
</dbReference>
<evidence type="ECO:0000256" key="1">
    <source>
        <dbReference type="ARBA" id="ARBA00023015"/>
    </source>
</evidence>
<dbReference type="CDD" id="cd00090">
    <property type="entry name" value="HTH_ARSR"/>
    <property type="match status" value="1"/>
</dbReference>
<feature type="domain" description="HTH arsR-type" evidence="4">
    <location>
        <begin position="1"/>
        <end position="94"/>
    </location>
</feature>
<dbReference type="SUPFAM" id="SSF46785">
    <property type="entry name" value="Winged helix' DNA-binding domain"/>
    <property type="match status" value="1"/>
</dbReference>
<dbReference type="PATRIC" id="fig|33935.3.peg.1574"/>
<dbReference type="InterPro" id="IPR051081">
    <property type="entry name" value="HTH_MetalResp_TranReg"/>
</dbReference>
<keyword evidence="6" id="KW-1185">Reference proteome</keyword>
<dbReference type="InterPro" id="IPR001845">
    <property type="entry name" value="HTH_ArsR_DNA-bd_dom"/>
</dbReference>
<dbReference type="GO" id="GO:0003700">
    <property type="term" value="F:DNA-binding transcription factor activity"/>
    <property type="evidence" value="ECO:0007669"/>
    <property type="project" value="InterPro"/>
</dbReference>
<dbReference type="PANTHER" id="PTHR33154:SF33">
    <property type="entry name" value="TRANSCRIPTIONAL REPRESSOR SDPR"/>
    <property type="match status" value="1"/>
</dbReference>
<dbReference type="NCBIfam" id="NF033788">
    <property type="entry name" value="HTH_metalloreg"/>
    <property type="match status" value="1"/>
</dbReference>
<evidence type="ECO:0000256" key="3">
    <source>
        <dbReference type="ARBA" id="ARBA00023163"/>
    </source>
</evidence>
<dbReference type="PANTHER" id="PTHR33154">
    <property type="entry name" value="TRANSCRIPTIONAL REGULATOR, ARSR FAMILY"/>
    <property type="match status" value="1"/>
</dbReference>
<dbReference type="Gene3D" id="1.10.10.10">
    <property type="entry name" value="Winged helix-like DNA-binding domain superfamily/Winged helix DNA-binding domain"/>
    <property type="match status" value="1"/>
</dbReference>
<dbReference type="OrthoDB" id="9799175at2"/>
<proteinExistence type="predicted"/>
<dbReference type="RefSeq" id="WP_053994858.1">
    <property type="nucleotide sequence ID" value="NZ_LGCI01000005.1"/>
</dbReference>
<comment type="caution">
    <text evidence="5">The sequence shown here is derived from an EMBL/GenBank/DDBJ whole genome shotgun (WGS) entry which is preliminary data.</text>
</comment>
<evidence type="ECO:0000256" key="2">
    <source>
        <dbReference type="ARBA" id="ARBA00023125"/>
    </source>
</evidence>
<evidence type="ECO:0000259" key="4">
    <source>
        <dbReference type="PROSITE" id="PS50987"/>
    </source>
</evidence>
<dbReference type="Proteomes" id="UP000037977">
    <property type="component" value="Unassembled WGS sequence"/>
</dbReference>
<dbReference type="AlphaFoldDB" id="A0A0M9DLY8"/>
<dbReference type="InterPro" id="IPR036390">
    <property type="entry name" value="WH_DNA-bd_sf"/>
</dbReference>
<evidence type="ECO:0000313" key="6">
    <source>
        <dbReference type="Proteomes" id="UP000037977"/>
    </source>
</evidence>
<protein>
    <submittedName>
        <fullName evidence="5">Transcriptional regulator</fullName>
    </submittedName>
</protein>
<dbReference type="SMART" id="SM00418">
    <property type="entry name" value="HTH_ARSR"/>
    <property type="match status" value="1"/>
</dbReference>
<organism evidence="5 6">
    <name type="scientific">Lysinibacillus macroides</name>
    <dbReference type="NCBI Taxonomy" id="33935"/>
    <lineage>
        <taxon>Bacteria</taxon>
        <taxon>Bacillati</taxon>
        <taxon>Bacillota</taxon>
        <taxon>Bacilli</taxon>
        <taxon>Bacillales</taxon>
        <taxon>Bacillaceae</taxon>
        <taxon>Lysinibacillus</taxon>
    </lineage>
</organism>
<dbReference type="GO" id="GO:0003677">
    <property type="term" value="F:DNA binding"/>
    <property type="evidence" value="ECO:0007669"/>
    <property type="project" value="UniProtKB-KW"/>
</dbReference>
<sequence length="107" mass="12546">MSHNNQERDVYVAIADPTRRQLLRLLAEAEELPLHELTAHFHMGRTAVSKHLTILKDAGLVLARKDGRETKYRLHAAPLQEVQDWVAFYESFWKQRMGQLQRLLEEN</sequence>
<dbReference type="PROSITE" id="PS50987">
    <property type="entry name" value="HTH_ARSR_2"/>
    <property type="match status" value="1"/>
</dbReference>
<keyword evidence="2" id="KW-0238">DNA-binding</keyword>
<dbReference type="InterPro" id="IPR036388">
    <property type="entry name" value="WH-like_DNA-bd_sf"/>
</dbReference>
<dbReference type="Pfam" id="PF01022">
    <property type="entry name" value="HTH_5"/>
    <property type="match status" value="1"/>
</dbReference>